<dbReference type="AlphaFoldDB" id="S7RX46"/>
<dbReference type="Gene3D" id="1.10.150.450">
    <property type="match status" value="1"/>
</dbReference>
<evidence type="ECO:0000313" key="1">
    <source>
        <dbReference type="EMBL" id="EPQ59455.1"/>
    </source>
</evidence>
<dbReference type="GeneID" id="19301290"/>
<dbReference type="SUPFAM" id="SSF56784">
    <property type="entry name" value="HAD-like"/>
    <property type="match status" value="1"/>
</dbReference>
<dbReference type="OMA" id="YPHHVNL"/>
<dbReference type="RefSeq" id="XP_007862439.1">
    <property type="nucleotide sequence ID" value="XM_007864248.1"/>
</dbReference>
<dbReference type="NCBIfam" id="TIGR01993">
    <property type="entry name" value="Pyr-5-nucltdase"/>
    <property type="match status" value="1"/>
</dbReference>
<dbReference type="InterPro" id="IPR036412">
    <property type="entry name" value="HAD-like_sf"/>
</dbReference>
<dbReference type="SFLD" id="SFLDG01132">
    <property type="entry name" value="C1.5.3:_5'-Nucleotidase_Like"/>
    <property type="match status" value="1"/>
</dbReference>
<dbReference type="SFLD" id="SFLDG01129">
    <property type="entry name" value="C1.5:_HAD__Beta-PGM__Phosphata"/>
    <property type="match status" value="1"/>
</dbReference>
<dbReference type="InterPro" id="IPR010237">
    <property type="entry name" value="Pyr-5-nucltdase"/>
</dbReference>
<dbReference type="GO" id="GO:0009166">
    <property type="term" value="P:nucleotide catabolic process"/>
    <property type="evidence" value="ECO:0007669"/>
    <property type="project" value="TreeGrafter"/>
</dbReference>
<dbReference type="NCBIfam" id="TIGR01509">
    <property type="entry name" value="HAD-SF-IA-v3"/>
    <property type="match status" value="1"/>
</dbReference>
<protein>
    <submittedName>
        <fullName evidence="1">Pyrimidine 5-nucleotidase</fullName>
    </submittedName>
</protein>
<evidence type="ECO:0000313" key="2">
    <source>
        <dbReference type="Proteomes" id="UP000030669"/>
    </source>
</evidence>
<dbReference type="InterPro" id="IPR052791">
    <property type="entry name" value="SSM1_domain"/>
</dbReference>
<dbReference type="OrthoDB" id="1065058at2759"/>
<dbReference type="PANTHER" id="PTHR47438">
    <property type="entry name" value="PHOSPHATE METABOLISM PROTEIN 8-RELATED"/>
    <property type="match status" value="1"/>
</dbReference>
<name>S7RX46_GLOTA</name>
<dbReference type="GO" id="GO:0006206">
    <property type="term" value="P:pyrimidine nucleobase metabolic process"/>
    <property type="evidence" value="ECO:0007669"/>
    <property type="project" value="TreeGrafter"/>
</dbReference>
<accession>S7RX46</accession>
<dbReference type="InterPro" id="IPR023214">
    <property type="entry name" value="HAD_sf"/>
</dbReference>
<dbReference type="GO" id="GO:0008252">
    <property type="term" value="F:nucleotidase activity"/>
    <property type="evidence" value="ECO:0007669"/>
    <property type="project" value="TreeGrafter"/>
</dbReference>
<reference evidence="1 2" key="1">
    <citation type="journal article" date="2012" name="Science">
        <title>The Paleozoic origin of enzymatic lignin decomposition reconstructed from 31 fungal genomes.</title>
        <authorList>
            <person name="Floudas D."/>
            <person name="Binder M."/>
            <person name="Riley R."/>
            <person name="Barry K."/>
            <person name="Blanchette R.A."/>
            <person name="Henrissat B."/>
            <person name="Martinez A.T."/>
            <person name="Otillar R."/>
            <person name="Spatafora J.W."/>
            <person name="Yadav J.S."/>
            <person name="Aerts A."/>
            <person name="Benoit I."/>
            <person name="Boyd A."/>
            <person name="Carlson A."/>
            <person name="Copeland A."/>
            <person name="Coutinho P.M."/>
            <person name="de Vries R.P."/>
            <person name="Ferreira P."/>
            <person name="Findley K."/>
            <person name="Foster B."/>
            <person name="Gaskell J."/>
            <person name="Glotzer D."/>
            <person name="Gorecki P."/>
            <person name="Heitman J."/>
            <person name="Hesse C."/>
            <person name="Hori C."/>
            <person name="Igarashi K."/>
            <person name="Jurgens J.A."/>
            <person name="Kallen N."/>
            <person name="Kersten P."/>
            <person name="Kohler A."/>
            <person name="Kuees U."/>
            <person name="Kumar T.K.A."/>
            <person name="Kuo A."/>
            <person name="LaButti K."/>
            <person name="Larrondo L.F."/>
            <person name="Lindquist E."/>
            <person name="Ling A."/>
            <person name="Lombard V."/>
            <person name="Lucas S."/>
            <person name="Lundell T."/>
            <person name="Martin R."/>
            <person name="McLaughlin D.J."/>
            <person name="Morgenstern I."/>
            <person name="Morin E."/>
            <person name="Murat C."/>
            <person name="Nagy L.G."/>
            <person name="Nolan M."/>
            <person name="Ohm R.A."/>
            <person name="Patyshakuliyeva A."/>
            <person name="Rokas A."/>
            <person name="Ruiz-Duenas F.J."/>
            <person name="Sabat G."/>
            <person name="Salamov A."/>
            <person name="Samejima M."/>
            <person name="Schmutz J."/>
            <person name="Slot J.C."/>
            <person name="St John F."/>
            <person name="Stenlid J."/>
            <person name="Sun H."/>
            <person name="Sun S."/>
            <person name="Syed K."/>
            <person name="Tsang A."/>
            <person name="Wiebenga A."/>
            <person name="Young D."/>
            <person name="Pisabarro A."/>
            <person name="Eastwood D.C."/>
            <person name="Martin F."/>
            <person name="Cullen D."/>
            <person name="Grigoriev I.V."/>
            <person name="Hibbett D.S."/>
        </authorList>
    </citation>
    <scope>NUCLEOTIDE SEQUENCE [LARGE SCALE GENOMIC DNA]</scope>
    <source>
        <strain evidence="1 2">ATCC 11539</strain>
    </source>
</reference>
<dbReference type="Proteomes" id="UP000030669">
    <property type="component" value="Unassembled WGS sequence"/>
</dbReference>
<dbReference type="STRING" id="670483.S7RX46"/>
<dbReference type="EMBL" id="KB469297">
    <property type="protein sequence ID" value="EPQ59455.1"/>
    <property type="molecule type" value="Genomic_DNA"/>
</dbReference>
<proteinExistence type="predicted"/>
<gene>
    <name evidence="1" type="ORF">GLOTRDRAFT_125764</name>
</gene>
<keyword evidence="2" id="KW-1185">Reference proteome</keyword>
<dbReference type="KEGG" id="gtr:GLOTRDRAFT_125764"/>
<dbReference type="Gene3D" id="3.40.50.1000">
    <property type="entry name" value="HAD superfamily/HAD-like"/>
    <property type="match status" value="1"/>
</dbReference>
<dbReference type="SFLD" id="SFLDS00003">
    <property type="entry name" value="Haloacid_Dehalogenase"/>
    <property type="match status" value="1"/>
</dbReference>
<dbReference type="Pfam" id="PF00702">
    <property type="entry name" value="Hydrolase"/>
    <property type="match status" value="1"/>
</dbReference>
<dbReference type="InterPro" id="IPR006439">
    <property type="entry name" value="HAD-SF_hydro_IA"/>
</dbReference>
<dbReference type="eggNOG" id="KOG3109">
    <property type="taxonomic scope" value="Eukaryota"/>
</dbReference>
<sequence length="249" mass="28679">MGDNKDDRLIVWFDIDNTLYSASSKISQAMGERIHAYFVSLGFSHEEASELHLRYYTQYGLALRGLTRHHDVDPLDFDRKCDGALPLEEMIKPNPRLRKLFQDIDRTKVRVWALTNAYKLHAERVLRILQLDDLVDGLVYCDYAEPNFSCKPEPEYYVKALEKAGVTDPSKCYFVDDNRGNVQAAMRLGWGHCVHFSEHGLEIVEGGRVKQIDNENLAGPKVIGDDNVQVITDLEQLRHVWPEIFKKEI</sequence>
<dbReference type="PANTHER" id="PTHR47438:SF1">
    <property type="entry name" value="PHOSPHATE METABOLISM PROTEIN 8-RELATED"/>
    <property type="match status" value="1"/>
</dbReference>
<dbReference type="HOGENOM" id="CLU_059493_0_0_1"/>
<organism evidence="1 2">
    <name type="scientific">Gloeophyllum trabeum (strain ATCC 11539 / FP-39264 / Madison 617)</name>
    <name type="common">Brown rot fungus</name>
    <dbReference type="NCBI Taxonomy" id="670483"/>
    <lineage>
        <taxon>Eukaryota</taxon>
        <taxon>Fungi</taxon>
        <taxon>Dikarya</taxon>
        <taxon>Basidiomycota</taxon>
        <taxon>Agaricomycotina</taxon>
        <taxon>Agaricomycetes</taxon>
        <taxon>Gloeophyllales</taxon>
        <taxon>Gloeophyllaceae</taxon>
        <taxon>Gloeophyllum</taxon>
    </lineage>
</organism>